<comment type="caution">
    <text evidence="1">The sequence shown here is derived from an EMBL/GenBank/DDBJ whole genome shotgun (WGS) entry which is preliminary data.</text>
</comment>
<dbReference type="Proteomes" id="UP000605013">
    <property type="component" value="Unassembled WGS sequence"/>
</dbReference>
<dbReference type="EMBL" id="JAEMEF010000004">
    <property type="protein sequence ID" value="MBL7559544.1"/>
    <property type="molecule type" value="Genomic_DNA"/>
</dbReference>
<evidence type="ECO:0000313" key="2">
    <source>
        <dbReference type="Proteomes" id="UP000605013"/>
    </source>
</evidence>
<reference evidence="1 2" key="1">
    <citation type="submission" date="2020-12" db="EMBL/GenBank/DDBJ databases">
        <title>Olleya sediminilitoris sp. nov., isolated from a tidal flat.</title>
        <authorList>
            <person name="Park S."/>
            <person name="Yoon J.-H."/>
        </authorList>
    </citation>
    <scope>NUCLEOTIDE SEQUENCE [LARGE SCALE GENOMIC DNA]</scope>
    <source>
        <strain evidence="1 2">YSTF-M6</strain>
    </source>
</reference>
<sequence>MPSIFKEVILPNLNLKTLEASEQQVLITILELLDITDSKVYKDAKDNPSTKTLSPTFTNTLAQQLYNHPKLYSNTQQGITFVLAWLPLVKQGFFPDKKSTELFIHFFKFNLNYFESEHCHQTVKNQIFEVIKLLSESTSEASIVVNQFLIDSIFDLTNIVNSDFLIKQCIQFNILNSTYSANQNKDTLDTYPFKINDTFIKHFFNNDWSCFITAFHQILPVGHVYKSSAYTIIANWLSSDLADYYANNTQSVLEALEAIKERWIFAEVKSTALLHLKTNNNHYPFINALGAKTWDSGDVILFSDLNKGIPQNLLDQCYQQFLEWLSINKNLHFNTEVFTDFAKPLLQQATASVLPLTSLAFWFNTCHPKSGIKSQTETYNAIFSKLLLDDNQNALPSMRYQNETFKLTGPFVITHVFQNTNNLDVFLKGFQNCGISNPLNQFLVRVFYDANQELFNLYNKEQLEALQIFLLELAYSATQTEDAIKTQNLPFIVNTLSVLCVDSGNFTRVNQIWALKDIDPCITTLCNTFAAKHYLNPNTPLTLNQIQAWFSYLSDYYYSFKQEAIWVNDMLTTQGVRTANFFNKINDDVSYFLDKVIKNIITIHQKSKKTEIDNDATPQTWISIEVFLMDFLDQLKTNKLNANTVRFLFEYCTLQTNGFTSQDTLNNSITTLNNLYFNTKPEADKSNTSLNTVDIKMQPNEINQKFVDFVLSNLEQYPQTKIYDTEALTFLLDNITEFKVWLQNDPNNIRPRLSQALYITLLDTNLASNAALATFTNLCKTLFIQLVKGTKMASSYAMGLKTMVKSGAYPEDVSTVLSQVAKDIIA</sequence>
<organism evidence="1 2">
    <name type="scientific">Olleya sediminilitoris</name>
    <dbReference type="NCBI Taxonomy" id="2795739"/>
    <lineage>
        <taxon>Bacteria</taxon>
        <taxon>Pseudomonadati</taxon>
        <taxon>Bacteroidota</taxon>
        <taxon>Flavobacteriia</taxon>
        <taxon>Flavobacteriales</taxon>
        <taxon>Flavobacteriaceae</taxon>
    </lineage>
</organism>
<keyword evidence="2" id="KW-1185">Reference proteome</keyword>
<gene>
    <name evidence="1" type="ORF">JAO71_06960</name>
</gene>
<accession>A0ABS1WK87</accession>
<protein>
    <submittedName>
        <fullName evidence="1">Uncharacterized protein</fullName>
    </submittedName>
</protein>
<evidence type="ECO:0000313" key="1">
    <source>
        <dbReference type="EMBL" id="MBL7559544.1"/>
    </source>
</evidence>
<name>A0ABS1WK87_9FLAO</name>
<dbReference type="RefSeq" id="WP_202999805.1">
    <property type="nucleotide sequence ID" value="NZ_JAEMEF010000004.1"/>
</dbReference>
<proteinExistence type="predicted"/>